<dbReference type="InterPro" id="IPR013106">
    <property type="entry name" value="Ig_V-set"/>
</dbReference>
<dbReference type="Ensembl" id="ENSMLUT00000029695.1">
    <property type="protein sequence ID" value="ENSMLUP00000017394.1"/>
    <property type="gene ID" value="ENSMLUG00000025738.1"/>
</dbReference>
<keyword evidence="5 12" id="KW-1133">Transmembrane helix</keyword>
<dbReference type="Gene3D" id="2.60.40.10">
    <property type="entry name" value="Immunoglobulins"/>
    <property type="match status" value="1"/>
</dbReference>
<dbReference type="InParanoid" id="G1Q111"/>
<proteinExistence type="inferred from homology"/>
<keyword evidence="6 12" id="KW-0472">Membrane</keyword>
<keyword evidence="9" id="KW-0393">Immunoglobulin domain</keyword>
<evidence type="ECO:0000256" key="10">
    <source>
        <dbReference type="ARBA" id="ARBA00038203"/>
    </source>
</evidence>
<evidence type="ECO:0000256" key="7">
    <source>
        <dbReference type="ARBA" id="ARBA00023157"/>
    </source>
</evidence>
<evidence type="ECO:0000256" key="12">
    <source>
        <dbReference type="SAM" id="Phobius"/>
    </source>
</evidence>
<dbReference type="Proteomes" id="UP000001074">
    <property type="component" value="Unassembled WGS sequence"/>
</dbReference>
<dbReference type="STRING" id="59463.ENSMLUP00000017394"/>
<feature type="region of interest" description="Disordered" evidence="11">
    <location>
        <begin position="135"/>
        <end position="235"/>
    </location>
</feature>
<dbReference type="PANTHER" id="PTHR47009">
    <property type="entry name" value="HEPATITIS A VIRUS CELLULAR RECEPTOR 1 HOMOLOG"/>
    <property type="match status" value="1"/>
</dbReference>
<dbReference type="SUPFAM" id="SSF48726">
    <property type="entry name" value="Immunoglobulin"/>
    <property type="match status" value="1"/>
</dbReference>
<evidence type="ECO:0000313" key="14">
    <source>
        <dbReference type="Ensembl" id="ENSMLUP00000017394.1"/>
    </source>
</evidence>
<evidence type="ECO:0000256" key="3">
    <source>
        <dbReference type="ARBA" id="ARBA00022692"/>
    </source>
</evidence>
<keyword evidence="3 12" id="KW-0812">Transmembrane</keyword>
<dbReference type="GO" id="GO:0001786">
    <property type="term" value="F:phosphatidylserine binding"/>
    <property type="evidence" value="ECO:0007669"/>
    <property type="project" value="TreeGrafter"/>
</dbReference>
<feature type="transmembrane region" description="Helical" evidence="12">
    <location>
        <begin position="293"/>
        <end position="312"/>
    </location>
</feature>
<evidence type="ECO:0000256" key="1">
    <source>
        <dbReference type="ARBA" id="ARBA00004251"/>
    </source>
</evidence>
<keyword evidence="15" id="KW-1185">Reference proteome</keyword>
<dbReference type="GO" id="GO:0006911">
    <property type="term" value="P:phagocytosis, engulfment"/>
    <property type="evidence" value="ECO:0007669"/>
    <property type="project" value="TreeGrafter"/>
</dbReference>
<organism evidence="14 15">
    <name type="scientific">Myotis lucifugus</name>
    <name type="common">Little brown bat</name>
    <dbReference type="NCBI Taxonomy" id="59463"/>
    <lineage>
        <taxon>Eukaryota</taxon>
        <taxon>Metazoa</taxon>
        <taxon>Chordata</taxon>
        <taxon>Craniata</taxon>
        <taxon>Vertebrata</taxon>
        <taxon>Euteleostomi</taxon>
        <taxon>Mammalia</taxon>
        <taxon>Eutheria</taxon>
        <taxon>Laurasiatheria</taxon>
        <taxon>Chiroptera</taxon>
        <taxon>Yangochiroptera</taxon>
        <taxon>Vespertilionidae</taxon>
        <taxon>Myotis</taxon>
    </lineage>
</organism>
<feature type="compositionally biased region" description="Low complexity" evidence="11">
    <location>
        <begin position="136"/>
        <end position="148"/>
    </location>
</feature>
<evidence type="ECO:0000259" key="13">
    <source>
        <dbReference type="PROSITE" id="PS50835"/>
    </source>
</evidence>
<protein>
    <recommendedName>
        <fullName evidence="13">Ig-like domain-containing protein</fullName>
    </recommendedName>
</protein>
<comment type="subcellular location">
    <subcellularLocation>
        <location evidence="1">Cell membrane</location>
        <topology evidence="1">Single-pass type I membrane protein</topology>
    </subcellularLocation>
</comment>
<reference evidence="14" key="3">
    <citation type="submission" date="2025-09" db="UniProtKB">
        <authorList>
            <consortium name="Ensembl"/>
        </authorList>
    </citation>
    <scope>IDENTIFICATION</scope>
</reference>
<reference evidence="14" key="2">
    <citation type="submission" date="2025-08" db="UniProtKB">
        <authorList>
            <consortium name="Ensembl"/>
        </authorList>
    </citation>
    <scope>IDENTIFICATION</scope>
</reference>
<dbReference type="eggNOG" id="ENOG502S454">
    <property type="taxonomic scope" value="Eukaryota"/>
</dbReference>
<keyword evidence="2" id="KW-1003">Cell membrane</keyword>
<dbReference type="InterPro" id="IPR007110">
    <property type="entry name" value="Ig-like_dom"/>
</dbReference>
<dbReference type="EMBL" id="AAPE02018614">
    <property type="status" value="NOT_ANNOTATED_CDS"/>
    <property type="molecule type" value="Genomic_DNA"/>
</dbReference>
<dbReference type="FunCoup" id="G1Q111">
    <property type="interactions" value="58"/>
</dbReference>
<feature type="compositionally biased region" description="Polar residues" evidence="11">
    <location>
        <begin position="217"/>
        <end position="229"/>
    </location>
</feature>
<evidence type="ECO:0000256" key="9">
    <source>
        <dbReference type="ARBA" id="ARBA00023319"/>
    </source>
</evidence>
<dbReference type="GO" id="GO:0005886">
    <property type="term" value="C:plasma membrane"/>
    <property type="evidence" value="ECO:0007669"/>
    <property type="project" value="UniProtKB-SubCell"/>
</dbReference>
<dbReference type="Pfam" id="PF07686">
    <property type="entry name" value="V-set"/>
    <property type="match status" value="1"/>
</dbReference>
<dbReference type="PANTHER" id="PTHR47009:SF1">
    <property type="entry name" value="HEPATITIS A VIRUS CELLULAR RECEPTOR 1"/>
    <property type="match status" value="1"/>
</dbReference>
<feature type="compositionally biased region" description="Polar residues" evidence="11">
    <location>
        <begin position="149"/>
        <end position="162"/>
    </location>
</feature>
<evidence type="ECO:0000256" key="2">
    <source>
        <dbReference type="ARBA" id="ARBA00022475"/>
    </source>
</evidence>
<feature type="domain" description="Ig-like" evidence="13">
    <location>
        <begin position="30"/>
        <end position="111"/>
    </location>
</feature>
<evidence type="ECO:0000256" key="8">
    <source>
        <dbReference type="ARBA" id="ARBA00023180"/>
    </source>
</evidence>
<dbReference type="InterPro" id="IPR013783">
    <property type="entry name" value="Ig-like_fold"/>
</dbReference>
<accession>G1Q111</accession>
<dbReference type="PROSITE" id="PS50835">
    <property type="entry name" value="IG_LIKE"/>
    <property type="match status" value="1"/>
</dbReference>
<evidence type="ECO:0000256" key="11">
    <source>
        <dbReference type="SAM" id="MobiDB-lite"/>
    </source>
</evidence>
<reference evidence="14 15" key="1">
    <citation type="journal article" date="2011" name="Nature">
        <title>A high-resolution map of human evolutionary constraint using 29 mammals.</title>
        <authorList>
            <person name="Lindblad-Toh K."/>
            <person name="Garber M."/>
            <person name="Zuk O."/>
            <person name="Lin M.F."/>
            <person name="Parker B.J."/>
            <person name="Washietl S."/>
            <person name="Kheradpour P."/>
            <person name="Ernst J."/>
            <person name="Jordan G."/>
            <person name="Mauceli E."/>
            <person name="Ward L.D."/>
            <person name="Lowe C.B."/>
            <person name="Holloway A.K."/>
            <person name="Clamp M."/>
            <person name="Gnerre S."/>
            <person name="Alfoldi J."/>
            <person name="Beal K."/>
            <person name="Chang J."/>
            <person name="Clawson H."/>
            <person name="Cuff J."/>
            <person name="Di Palma F."/>
            <person name="Fitzgerald S."/>
            <person name="Flicek P."/>
            <person name="Guttman M."/>
            <person name="Hubisz M.J."/>
            <person name="Jaffe D.B."/>
            <person name="Jungreis I."/>
            <person name="Kent W.J."/>
            <person name="Kostka D."/>
            <person name="Lara M."/>
            <person name="Martins A.L."/>
            <person name="Massingham T."/>
            <person name="Moltke I."/>
            <person name="Raney B.J."/>
            <person name="Rasmussen M.D."/>
            <person name="Robinson J."/>
            <person name="Stark A."/>
            <person name="Vilella A.J."/>
            <person name="Wen J."/>
            <person name="Xie X."/>
            <person name="Zody M.C."/>
            <person name="Baldwin J."/>
            <person name="Bloom T."/>
            <person name="Chin C.W."/>
            <person name="Heiman D."/>
            <person name="Nicol R."/>
            <person name="Nusbaum C."/>
            <person name="Young S."/>
            <person name="Wilkinson J."/>
            <person name="Worley K.C."/>
            <person name="Kovar C.L."/>
            <person name="Muzny D.M."/>
            <person name="Gibbs R.A."/>
            <person name="Cree A."/>
            <person name="Dihn H.H."/>
            <person name="Fowler G."/>
            <person name="Jhangiani S."/>
            <person name="Joshi V."/>
            <person name="Lee S."/>
            <person name="Lewis L.R."/>
            <person name="Nazareth L.V."/>
            <person name="Okwuonu G."/>
            <person name="Santibanez J."/>
            <person name="Warren W.C."/>
            <person name="Mardis E.R."/>
            <person name="Weinstock G.M."/>
            <person name="Wilson R.K."/>
            <person name="Delehaunty K."/>
            <person name="Dooling D."/>
            <person name="Fronik C."/>
            <person name="Fulton L."/>
            <person name="Fulton B."/>
            <person name="Graves T."/>
            <person name="Minx P."/>
            <person name="Sodergren E."/>
            <person name="Birney E."/>
            <person name="Margulies E.H."/>
            <person name="Herrero J."/>
            <person name="Green E.D."/>
            <person name="Haussler D."/>
            <person name="Siepel A."/>
            <person name="Goldman N."/>
            <person name="Pollard K.S."/>
            <person name="Pedersen J.S."/>
            <person name="Lander E.S."/>
            <person name="Kellis M."/>
        </authorList>
    </citation>
    <scope>NUCLEOTIDE SEQUENCE [LARGE SCALE GENOMIC DNA]</scope>
</reference>
<evidence type="ECO:0000256" key="5">
    <source>
        <dbReference type="ARBA" id="ARBA00022989"/>
    </source>
</evidence>
<keyword evidence="8" id="KW-0325">Glycoprotein</keyword>
<dbReference type="InterPro" id="IPR052331">
    <property type="entry name" value="TIM_domain-containing_protein"/>
</dbReference>
<comment type="similarity">
    <text evidence="10">Belongs to the immunoglobulin superfamily. TIM family.</text>
</comment>
<dbReference type="GeneTree" id="ENSGT00940000159345"/>
<feature type="compositionally biased region" description="Low complexity" evidence="11">
    <location>
        <begin position="203"/>
        <end position="216"/>
    </location>
</feature>
<dbReference type="InterPro" id="IPR003599">
    <property type="entry name" value="Ig_sub"/>
</dbReference>
<evidence type="ECO:0000256" key="6">
    <source>
        <dbReference type="ARBA" id="ARBA00023136"/>
    </source>
</evidence>
<dbReference type="GO" id="GO:0001618">
    <property type="term" value="F:virus receptor activity"/>
    <property type="evidence" value="ECO:0007669"/>
    <property type="project" value="TreeGrafter"/>
</dbReference>
<dbReference type="HOGENOM" id="CLU_047504_2_1_1"/>
<name>G1Q111_MYOLU</name>
<keyword evidence="4" id="KW-0732">Signal</keyword>
<dbReference type="InterPro" id="IPR036179">
    <property type="entry name" value="Ig-like_dom_sf"/>
</dbReference>
<evidence type="ECO:0000313" key="15">
    <source>
        <dbReference type="Proteomes" id="UP000001074"/>
    </source>
</evidence>
<dbReference type="AlphaFoldDB" id="G1Q111"/>
<dbReference type="FunFam" id="2.60.40.10:FF:000774">
    <property type="entry name" value="Hepatitis A virus cellular receptor 1"/>
    <property type="match status" value="1"/>
</dbReference>
<dbReference type="EMBL" id="AAPE02018613">
    <property type="status" value="NOT_ANNOTATED_CDS"/>
    <property type="molecule type" value="Genomic_DNA"/>
</dbReference>
<dbReference type="GO" id="GO:0009986">
    <property type="term" value="C:cell surface"/>
    <property type="evidence" value="ECO:0007669"/>
    <property type="project" value="TreeGrafter"/>
</dbReference>
<dbReference type="SMART" id="SM00409">
    <property type="entry name" value="IG"/>
    <property type="match status" value="1"/>
</dbReference>
<sequence>LSYQETILNKEISLIADAVVSVSYVTGVVGQSVTLPCIFSTAHEISPMCWGRRACPSFSCSNELIMTDGYHVTFEKDKRYRMNGIISRGNLSLTIQNAALSDTGTYCCRIEFKGWFNGYKKNIFLEIKPGPRVKTPPKVTSVPTPSKVFTSAPTTPAPTLNHKTGGFLAAPEPTRVPRSPGVSNSATAPVRLQNIPKTTSSSPLQTTETPPITPQEASTTTSALNSSCPTERRKKGSIFTGSMTEFLRITPYRTDGNSTVTQPSDSGWQYNETSMLFEHTSLKQNKQRNTSKLYIGLSSAAMILLTILAAILTKKLCSFCFLKILACKKKILACKEKRQFKFSTINKHEIVCTPGLIVRRSYLKFYREECNPKLLKEAGYLGLVERKGLFFCQYFMAFQCVCDVG</sequence>
<keyword evidence="7" id="KW-1015">Disulfide bond</keyword>
<dbReference type="GO" id="GO:0033005">
    <property type="term" value="P:positive regulation of mast cell activation"/>
    <property type="evidence" value="ECO:0007669"/>
    <property type="project" value="TreeGrafter"/>
</dbReference>
<evidence type="ECO:0000256" key="4">
    <source>
        <dbReference type="ARBA" id="ARBA00022729"/>
    </source>
</evidence>